<comment type="caution">
    <text evidence="2">The sequence shown here is derived from an EMBL/GenBank/DDBJ whole genome shotgun (WGS) entry which is preliminary data.</text>
</comment>
<keyword evidence="3" id="KW-1185">Reference proteome</keyword>
<reference evidence="2" key="1">
    <citation type="submission" date="2023-07" db="EMBL/GenBank/DDBJ databases">
        <title>Chromosome-level genome assembly of Artemia franciscana.</title>
        <authorList>
            <person name="Jo E."/>
        </authorList>
    </citation>
    <scope>NUCLEOTIDE SEQUENCE</scope>
    <source>
        <tissue evidence="2">Whole body</tissue>
    </source>
</reference>
<organism evidence="2 3">
    <name type="scientific">Artemia franciscana</name>
    <name type="common">Brine shrimp</name>
    <name type="synonym">Artemia sanfranciscana</name>
    <dbReference type="NCBI Taxonomy" id="6661"/>
    <lineage>
        <taxon>Eukaryota</taxon>
        <taxon>Metazoa</taxon>
        <taxon>Ecdysozoa</taxon>
        <taxon>Arthropoda</taxon>
        <taxon>Crustacea</taxon>
        <taxon>Branchiopoda</taxon>
        <taxon>Anostraca</taxon>
        <taxon>Artemiidae</taxon>
        <taxon>Artemia</taxon>
    </lineage>
</organism>
<dbReference type="EMBL" id="JAVRJZ010000015">
    <property type="protein sequence ID" value="KAK2712780.1"/>
    <property type="molecule type" value="Genomic_DNA"/>
</dbReference>
<proteinExistence type="predicted"/>
<protein>
    <submittedName>
        <fullName evidence="2">Uncharacterized protein</fullName>
    </submittedName>
</protein>
<sequence length="269" mass="29273">MSITSLPKASGSPGGVAMITKDGVADLEQLFYHMQWIHTLKVYPKMMDCPKCQCHFFPDQRLQRQLLGGQGLVISSMQEAANRGHHAGRCPVCDKSAEAQKEAKKSEGKPGKINDEMTIISQPSKGVEGKGETVTLMLKKLEVNVIPKGSAIGEPSKKDNCKFCSTNEKTVKFQGNKVPAYKNCKKKLVNKDGVEFLTNKNNADTLDIDDEENNESGKDPAGSRAHILFVPVKKEADSASGSSSSEKEDEVKPAEPTKIVAPLDNLDLD</sequence>
<name>A0AA88HIR0_ARTSF</name>
<evidence type="ECO:0000313" key="3">
    <source>
        <dbReference type="Proteomes" id="UP001187531"/>
    </source>
</evidence>
<evidence type="ECO:0000256" key="1">
    <source>
        <dbReference type="SAM" id="MobiDB-lite"/>
    </source>
</evidence>
<feature type="compositionally biased region" description="Basic and acidic residues" evidence="1">
    <location>
        <begin position="245"/>
        <end position="255"/>
    </location>
</feature>
<dbReference type="AlphaFoldDB" id="A0AA88HIR0"/>
<feature type="region of interest" description="Disordered" evidence="1">
    <location>
        <begin position="205"/>
        <end position="269"/>
    </location>
</feature>
<accession>A0AA88HIR0</accession>
<dbReference type="Proteomes" id="UP001187531">
    <property type="component" value="Unassembled WGS sequence"/>
</dbReference>
<evidence type="ECO:0000313" key="2">
    <source>
        <dbReference type="EMBL" id="KAK2712780.1"/>
    </source>
</evidence>
<gene>
    <name evidence="2" type="ORF">QYM36_011467</name>
</gene>